<feature type="transmembrane region" description="Helical" evidence="5">
    <location>
        <begin position="348"/>
        <end position="365"/>
    </location>
</feature>
<dbReference type="InterPro" id="IPR011527">
    <property type="entry name" value="ABC1_TM_dom"/>
</dbReference>
<dbReference type="GO" id="GO:0034040">
    <property type="term" value="F:ATPase-coupled lipid transmembrane transporter activity"/>
    <property type="evidence" value="ECO:0007669"/>
    <property type="project" value="TreeGrafter"/>
</dbReference>
<organism evidence="8 9">
    <name type="scientific">Weissella confusa</name>
    <name type="common">Lactobacillus confusus</name>
    <dbReference type="NCBI Taxonomy" id="1583"/>
    <lineage>
        <taxon>Bacteria</taxon>
        <taxon>Bacillati</taxon>
        <taxon>Bacillota</taxon>
        <taxon>Bacilli</taxon>
        <taxon>Lactobacillales</taxon>
        <taxon>Lactobacillaceae</taxon>
        <taxon>Weissella</taxon>
    </lineage>
</organism>
<comment type="subcellular location">
    <subcellularLocation>
        <location evidence="1">Cell membrane</location>
        <topology evidence="1">Multi-pass membrane protein</topology>
    </subcellularLocation>
</comment>
<dbReference type="GO" id="GO:0005886">
    <property type="term" value="C:plasma membrane"/>
    <property type="evidence" value="ECO:0007669"/>
    <property type="project" value="UniProtKB-SubCell"/>
</dbReference>
<dbReference type="GO" id="GO:0005524">
    <property type="term" value="F:ATP binding"/>
    <property type="evidence" value="ECO:0007669"/>
    <property type="project" value="UniProtKB-KW"/>
</dbReference>
<reference evidence="8" key="1">
    <citation type="submission" date="2020-08" db="EMBL/GenBank/DDBJ databases">
        <title>Complete genome sequence of Weissella confusa strain FS54 provides insights into metabolic potential.</title>
        <authorList>
            <person name="Fhoula I."/>
            <person name="Najjari A."/>
            <person name="Lekired A."/>
            <person name="Bessrour-Aouam N."/>
            <person name="Jaballah S."/>
            <person name="Klibi N."/>
            <person name="Ouzari H.-I."/>
        </authorList>
    </citation>
    <scope>NUCLEOTIDE SEQUENCE</scope>
    <source>
        <strain evidence="8">FS54</strain>
    </source>
</reference>
<dbReference type="AlphaFoldDB" id="A0A923ND38"/>
<keyword evidence="8" id="KW-0547">Nucleotide-binding</keyword>
<dbReference type="PANTHER" id="PTHR24221:SF654">
    <property type="entry name" value="ATP-BINDING CASSETTE SUB-FAMILY B MEMBER 6"/>
    <property type="match status" value="1"/>
</dbReference>
<dbReference type="PROSITE" id="PS50929">
    <property type="entry name" value="ABC_TM1F"/>
    <property type="match status" value="2"/>
</dbReference>
<evidence type="ECO:0000313" key="8">
    <source>
        <dbReference type="EMBL" id="MBC6498325.1"/>
    </source>
</evidence>
<dbReference type="Gene3D" id="1.20.1560.10">
    <property type="entry name" value="ABC transporter type 1, transmembrane domain"/>
    <property type="match status" value="1"/>
</dbReference>
<feature type="domain" description="ABC transmembrane type-1" evidence="7">
    <location>
        <begin position="327"/>
        <end position="385"/>
    </location>
</feature>
<dbReference type="InterPro" id="IPR003439">
    <property type="entry name" value="ABC_transporter-like_ATP-bd"/>
</dbReference>
<dbReference type="PANTHER" id="PTHR24221">
    <property type="entry name" value="ATP-BINDING CASSETTE SUB-FAMILY B"/>
    <property type="match status" value="1"/>
</dbReference>
<dbReference type="SUPFAM" id="SSF90123">
    <property type="entry name" value="ABC transporter transmembrane region"/>
    <property type="match status" value="3"/>
</dbReference>
<dbReference type="Proteomes" id="UP000650485">
    <property type="component" value="Unassembled WGS sequence"/>
</dbReference>
<feature type="transmembrane region" description="Helical" evidence="5">
    <location>
        <begin position="372"/>
        <end position="390"/>
    </location>
</feature>
<dbReference type="EMBL" id="JACSZT010000003">
    <property type="protein sequence ID" value="MBC6498325.1"/>
    <property type="molecule type" value="Genomic_DNA"/>
</dbReference>
<evidence type="ECO:0000256" key="4">
    <source>
        <dbReference type="ARBA" id="ARBA00023136"/>
    </source>
</evidence>
<dbReference type="Gene3D" id="3.40.50.300">
    <property type="entry name" value="P-loop containing nucleotide triphosphate hydrolases"/>
    <property type="match status" value="3"/>
</dbReference>
<dbReference type="Pfam" id="PF00664">
    <property type="entry name" value="ABC_membrane"/>
    <property type="match status" value="1"/>
</dbReference>
<dbReference type="Pfam" id="PF00005">
    <property type="entry name" value="ABC_tran"/>
    <property type="match status" value="2"/>
</dbReference>
<dbReference type="InterPro" id="IPR039421">
    <property type="entry name" value="Type_1_exporter"/>
</dbReference>
<accession>A0A923ND38</accession>
<evidence type="ECO:0000313" key="9">
    <source>
        <dbReference type="Proteomes" id="UP000650485"/>
    </source>
</evidence>
<feature type="domain" description="ABC transmembrane type-1" evidence="7">
    <location>
        <begin position="201"/>
        <end position="248"/>
    </location>
</feature>
<evidence type="ECO:0000256" key="1">
    <source>
        <dbReference type="ARBA" id="ARBA00004651"/>
    </source>
</evidence>
<feature type="transmembrane region" description="Helical" evidence="5">
    <location>
        <begin position="190"/>
        <end position="210"/>
    </location>
</feature>
<name>A0A923ND38_WEICO</name>
<proteinExistence type="predicted"/>
<evidence type="ECO:0000259" key="6">
    <source>
        <dbReference type="PROSITE" id="PS50893"/>
    </source>
</evidence>
<dbReference type="SUPFAM" id="SSF52540">
    <property type="entry name" value="P-loop containing nucleoside triphosphate hydrolases"/>
    <property type="match status" value="3"/>
</dbReference>
<protein>
    <submittedName>
        <fullName evidence="8">ATP-binding cassette domain-containing protein</fullName>
    </submittedName>
</protein>
<dbReference type="GO" id="GO:0016887">
    <property type="term" value="F:ATP hydrolysis activity"/>
    <property type="evidence" value="ECO:0007669"/>
    <property type="project" value="InterPro"/>
</dbReference>
<dbReference type="InterPro" id="IPR036640">
    <property type="entry name" value="ABC1_TM_sf"/>
</dbReference>
<sequence length="469" mass="51957">MSDVNNMPLGLKASVGIRGANISGGQQQRLSIARILLKNADIVLYDEATSALDSKTEKIILIERLYDIDSGSIEYGDTNIKDYQLSSWRNYIGYVTQRPFLRTGTVNDNLIYGLSKPVNEKNISLSLFNHKTEDLISGFSVIKSGNLNFKNVTFSYHDAEKNVLKDVSFEAKRGEVTAIVGPSGSGKSTILSVTMLVILDIFGILSFGVYQIANKQITLGILVSSLMYIIQLVAPIAEMGQLVGETSKALGSSNELVKLEKLTVKNQKNMATFIGDATEVLDNIQLVKINSTEVFEVNQGTKNINQLYSTALKGTAYESVIVPLEKISRLTSDITTVNVFLSVTLPELIKSIILILGTVIILFTLNWQFSLVLLTSLPMFLLLVVPVVSMDNFSKGIKSDDLISVIIWVLVEILAAMISGYILAKFGQLAIQKLRISLWDRYLKYSMAFNSTWKTGHHFELYNQQTDCF</sequence>
<gene>
    <name evidence="8" type="ORF">H7R52_03365</name>
</gene>
<keyword evidence="2 5" id="KW-0812">Transmembrane</keyword>
<dbReference type="GO" id="GO:0140359">
    <property type="term" value="F:ABC-type transporter activity"/>
    <property type="evidence" value="ECO:0007669"/>
    <property type="project" value="InterPro"/>
</dbReference>
<evidence type="ECO:0000256" key="5">
    <source>
        <dbReference type="SAM" id="Phobius"/>
    </source>
</evidence>
<feature type="transmembrane region" description="Helical" evidence="5">
    <location>
        <begin position="217"/>
        <end position="237"/>
    </location>
</feature>
<evidence type="ECO:0000256" key="3">
    <source>
        <dbReference type="ARBA" id="ARBA00022989"/>
    </source>
</evidence>
<feature type="domain" description="ABC transporter" evidence="6">
    <location>
        <begin position="147"/>
        <end position="410"/>
    </location>
</feature>
<keyword evidence="3 5" id="KW-1133">Transmembrane helix</keyword>
<evidence type="ECO:0000256" key="2">
    <source>
        <dbReference type="ARBA" id="ARBA00022692"/>
    </source>
</evidence>
<feature type="transmembrane region" description="Helical" evidence="5">
    <location>
        <begin position="402"/>
        <end position="424"/>
    </location>
</feature>
<dbReference type="InterPro" id="IPR027417">
    <property type="entry name" value="P-loop_NTPase"/>
</dbReference>
<evidence type="ECO:0000259" key="7">
    <source>
        <dbReference type="PROSITE" id="PS50929"/>
    </source>
</evidence>
<comment type="caution">
    <text evidence="8">The sequence shown here is derived from an EMBL/GenBank/DDBJ whole genome shotgun (WGS) entry which is preliminary data.</text>
</comment>
<keyword evidence="8" id="KW-0067">ATP-binding</keyword>
<keyword evidence="4 5" id="KW-0472">Membrane</keyword>
<dbReference type="PROSITE" id="PS50893">
    <property type="entry name" value="ABC_TRANSPORTER_2"/>
    <property type="match status" value="1"/>
</dbReference>